<dbReference type="InterPro" id="IPR016181">
    <property type="entry name" value="Acyl_CoA_acyltransferase"/>
</dbReference>
<dbReference type="OrthoDB" id="27442at2"/>
<evidence type="ECO:0000259" key="2">
    <source>
        <dbReference type="PROSITE" id="PS51186"/>
    </source>
</evidence>
<evidence type="ECO:0000313" key="3">
    <source>
        <dbReference type="EMBL" id="TDQ48056.1"/>
    </source>
</evidence>
<dbReference type="SUPFAM" id="SSF55729">
    <property type="entry name" value="Acyl-CoA N-acyltransferases (Nat)"/>
    <property type="match status" value="1"/>
</dbReference>
<gene>
    <name evidence="3" type="ORF">EV696_10836</name>
</gene>
<dbReference type="GO" id="GO:0008080">
    <property type="term" value="F:N-acetyltransferase activity"/>
    <property type="evidence" value="ECO:0007669"/>
    <property type="project" value="InterPro"/>
</dbReference>
<evidence type="ECO:0000256" key="1">
    <source>
        <dbReference type="ARBA" id="ARBA00022679"/>
    </source>
</evidence>
<feature type="domain" description="N-acetyltransferase" evidence="2">
    <location>
        <begin position="3"/>
        <end position="171"/>
    </location>
</feature>
<comment type="caution">
    <text evidence="3">The sequence shown here is derived from an EMBL/GenBank/DDBJ whole genome shotgun (WGS) entry which is preliminary data.</text>
</comment>
<reference evidence="3 4" key="1">
    <citation type="submission" date="2019-03" db="EMBL/GenBank/DDBJ databases">
        <title>Genomic Encyclopedia of Type Strains, Phase IV (KMG-IV): sequencing the most valuable type-strain genomes for metagenomic binning, comparative biology and taxonomic classification.</title>
        <authorList>
            <person name="Goeker M."/>
        </authorList>
    </citation>
    <scope>NUCLEOTIDE SEQUENCE [LARGE SCALE GENOMIC DNA]</scope>
    <source>
        <strain evidence="3 4">DSM 103792</strain>
    </source>
</reference>
<organism evidence="3 4">
    <name type="scientific">Permianibacter aggregans</name>
    <dbReference type="NCBI Taxonomy" id="1510150"/>
    <lineage>
        <taxon>Bacteria</taxon>
        <taxon>Pseudomonadati</taxon>
        <taxon>Pseudomonadota</taxon>
        <taxon>Gammaproteobacteria</taxon>
        <taxon>Pseudomonadales</taxon>
        <taxon>Pseudomonadaceae</taxon>
        <taxon>Permianibacter</taxon>
    </lineage>
</organism>
<dbReference type="AlphaFoldDB" id="A0A4R6UPE4"/>
<dbReference type="PROSITE" id="PS51186">
    <property type="entry name" value="GNAT"/>
    <property type="match status" value="1"/>
</dbReference>
<dbReference type="Gene3D" id="3.40.630.30">
    <property type="match status" value="1"/>
</dbReference>
<dbReference type="CDD" id="cd04301">
    <property type="entry name" value="NAT_SF"/>
    <property type="match status" value="1"/>
</dbReference>
<protein>
    <submittedName>
        <fullName evidence="3">Acetyltransferase (GNAT) family protein</fullName>
    </submittedName>
</protein>
<accession>A0A4R6UPE4</accession>
<dbReference type="Proteomes" id="UP000295375">
    <property type="component" value="Unassembled WGS sequence"/>
</dbReference>
<dbReference type="InterPro" id="IPR000182">
    <property type="entry name" value="GNAT_dom"/>
</dbReference>
<dbReference type="RefSeq" id="WP_133590483.1">
    <property type="nucleotide sequence ID" value="NZ_CP037953.1"/>
</dbReference>
<proteinExistence type="predicted"/>
<sequence length="171" mass="18704">MTISVRDLRMNEAAALGELLVDVYASLPGFPSPAEQPAYYEMLTHIGRFSERPATRVLVALDEQEALLGGVVYFADMAQYGSGGSATSVKNASGLRLLGVSPEARGRGVGKALTQTCIRLARTQQHREVVLHTTQAMQIAWAMYEKLGFVRSKDLDFLQGELPVFGFRLVL</sequence>
<name>A0A4R6UPE4_9GAMM</name>
<dbReference type="EMBL" id="SNYM01000008">
    <property type="protein sequence ID" value="TDQ48056.1"/>
    <property type="molecule type" value="Genomic_DNA"/>
</dbReference>
<keyword evidence="4" id="KW-1185">Reference proteome</keyword>
<dbReference type="PANTHER" id="PTHR13947:SF37">
    <property type="entry name" value="LD18367P"/>
    <property type="match status" value="1"/>
</dbReference>
<dbReference type="PANTHER" id="PTHR13947">
    <property type="entry name" value="GNAT FAMILY N-ACETYLTRANSFERASE"/>
    <property type="match status" value="1"/>
</dbReference>
<dbReference type="Pfam" id="PF00583">
    <property type="entry name" value="Acetyltransf_1"/>
    <property type="match status" value="1"/>
</dbReference>
<evidence type="ECO:0000313" key="4">
    <source>
        <dbReference type="Proteomes" id="UP000295375"/>
    </source>
</evidence>
<dbReference type="InterPro" id="IPR050769">
    <property type="entry name" value="NAT_camello-type"/>
</dbReference>
<keyword evidence="1 3" id="KW-0808">Transferase</keyword>